<feature type="signal peptide" evidence="2">
    <location>
        <begin position="1"/>
        <end position="21"/>
    </location>
</feature>
<sequence length="213" mass="23278">MRRPLGSRSCCRCLAVVVCMAAVCRSPGSQLTSALGRRRSPRSRSGRDGGTHRDPNRCVFLKELWPDRAGESSAQPRGESAADSLAIWLVGAMFGVFSSRGRRAEWGKRQEFVFFAEVFYMVCGGDLGRGSRVRVFACEGDKLGHCDKVATGRPVAIRAVAGLRVRGYETESEVCPGVGTVVVVVGERRLTGLWCAPSLAPLFDTSWWYLMVV</sequence>
<keyword evidence="2" id="KW-0732">Signal</keyword>
<proteinExistence type="predicted"/>
<comment type="caution">
    <text evidence="3">The sequence shown here is derived from an EMBL/GenBank/DDBJ whole genome shotgun (WGS) entry which is preliminary data.</text>
</comment>
<evidence type="ECO:0000313" key="3">
    <source>
        <dbReference type="EMBL" id="MQL75936.1"/>
    </source>
</evidence>
<dbReference type="AlphaFoldDB" id="A0A843U0R2"/>
<feature type="non-terminal residue" evidence="3">
    <location>
        <position position="1"/>
    </location>
</feature>
<feature type="region of interest" description="Disordered" evidence="1">
    <location>
        <begin position="31"/>
        <end position="55"/>
    </location>
</feature>
<gene>
    <name evidence="3" type="ORF">Taro_008322</name>
</gene>
<evidence type="ECO:0000256" key="2">
    <source>
        <dbReference type="SAM" id="SignalP"/>
    </source>
</evidence>
<accession>A0A843U0R2</accession>
<evidence type="ECO:0008006" key="5">
    <source>
        <dbReference type="Google" id="ProtNLM"/>
    </source>
</evidence>
<feature type="chain" id="PRO_5032761599" description="Secreted protein" evidence="2">
    <location>
        <begin position="22"/>
        <end position="213"/>
    </location>
</feature>
<evidence type="ECO:0000256" key="1">
    <source>
        <dbReference type="SAM" id="MobiDB-lite"/>
    </source>
</evidence>
<dbReference type="EMBL" id="NMUH01000272">
    <property type="protein sequence ID" value="MQL75936.1"/>
    <property type="molecule type" value="Genomic_DNA"/>
</dbReference>
<feature type="compositionally biased region" description="Basic and acidic residues" evidence="1">
    <location>
        <begin position="45"/>
        <end position="55"/>
    </location>
</feature>
<dbReference type="Proteomes" id="UP000652761">
    <property type="component" value="Unassembled WGS sequence"/>
</dbReference>
<organism evidence="3 4">
    <name type="scientific">Colocasia esculenta</name>
    <name type="common">Wild taro</name>
    <name type="synonym">Arum esculentum</name>
    <dbReference type="NCBI Taxonomy" id="4460"/>
    <lineage>
        <taxon>Eukaryota</taxon>
        <taxon>Viridiplantae</taxon>
        <taxon>Streptophyta</taxon>
        <taxon>Embryophyta</taxon>
        <taxon>Tracheophyta</taxon>
        <taxon>Spermatophyta</taxon>
        <taxon>Magnoliopsida</taxon>
        <taxon>Liliopsida</taxon>
        <taxon>Araceae</taxon>
        <taxon>Aroideae</taxon>
        <taxon>Colocasieae</taxon>
        <taxon>Colocasia</taxon>
    </lineage>
</organism>
<protein>
    <recommendedName>
        <fullName evidence="5">Secreted protein</fullName>
    </recommendedName>
</protein>
<keyword evidence="4" id="KW-1185">Reference proteome</keyword>
<evidence type="ECO:0000313" key="4">
    <source>
        <dbReference type="Proteomes" id="UP000652761"/>
    </source>
</evidence>
<name>A0A843U0R2_COLES</name>
<reference evidence="3" key="1">
    <citation type="submission" date="2017-07" db="EMBL/GenBank/DDBJ databases">
        <title>Taro Niue Genome Assembly and Annotation.</title>
        <authorList>
            <person name="Atibalentja N."/>
            <person name="Keating K."/>
            <person name="Fields C.J."/>
        </authorList>
    </citation>
    <scope>NUCLEOTIDE SEQUENCE</scope>
    <source>
        <strain evidence="3">Niue_2</strain>
        <tissue evidence="3">Leaf</tissue>
    </source>
</reference>